<evidence type="ECO:0000313" key="6">
    <source>
        <dbReference type="EMBL" id="PWL55570.1"/>
    </source>
</evidence>
<evidence type="ECO:0000256" key="3">
    <source>
        <dbReference type="ARBA" id="ARBA00022729"/>
    </source>
</evidence>
<dbReference type="PANTHER" id="PTHR46847">
    <property type="entry name" value="D-ALLOSE-BINDING PERIPLASMIC PROTEIN-RELATED"/>
    <property type="match status" value="1"/>
</dbReference>
<comment type="similarity">
    <text evidence="2">Belongs to the bacterial solute-binding protein 2 family.</text>
</comment>
<keyword evidence="3" id="KW-0732">Signal</keyword>
<dbReference type="EMBL" id="FOOE01000018">
    <property type="protein sequence ID" value="SFF97751.1"/>
    <property type="molecule type" value="Genomic_DNA"/>
</dbReference>
<organism evidence="7 8">
    <name type="scientific">Clostridium cadaveris</name>
    <dbReference type="NCBI Taxonomy" id="1529"/>
    <lineage>
        <taxon>Bacteria</taxon>
        <taxon>Bacillati</taxon>
        <taxon>Bacillota</taxon>
        <taxon>Clostridia</taxon>
        <taxon>Eubacteriales</taxon>
        <taxon>Clostridiaceae</taxon>
        <taxon>Clostridium</taxon>
    </lineage>
</organism>
<protein>
    <submittedName>
        <fullName evidence="6">LacI family transcriptional regulator</fullName>
    </submittedName>
    <submittedName>
        <fullName evidence="7">Monosaccharide ABC transporter substrate-binding protein, CUT2 family</fullName>
    </submittedName>
</protein>
<dbReference type="SUPFAM" id="SSF53822">
    <property type="entry name" value="Periplasmic binding protein-like I"/>
    <property type="match status" value="1"/>
</dbReference>
<reference evidence="7 8" key="1">
    <citation type="submission" date="2016-10" db="EMBL/GenBank/DDBJ databases">
        <authorList>
            <person name="de Groot N.N."/>
        </authorList>
    </citation>
    <scope>NUCLEOTIDE SEQUENCE [LARGE SCALE GENOMIC DNA]</scope>
    <source>
        <strain evidence="7 8">NLAE-zl-G419</strain>
    </source>
</reference>
<evidence type="ECO:0000256" key="2">
    <source>
        <dbReference type="ARBA" id="ARBA00007639"/>
    </source>
</evidence>
<proteinExistence type="inferred from homology"/>
<dbReference type="Gene3D" id="3.40.50.2300">
    <property type="match status" value="2"/>
</dbReference>
<gene>
    <name evidence="6" type="ORF">DBY38_01185</name>
    <name evidence="7" type="ORF">SAMN04487885_11851</name>
</gene>
<dbReference type="OrthoDB" id="2065670at2"/>
<dbReference type="eggNOG" id="COG1879">
    <property type="taxonomic scope" value="Bacteria"/>
</dbReference>
<keyword evidence="4" id="KW-0472">Membrane</keyword>
<dbReference type="AlphaFoldDB" id="A0A1I2N8N3"/>
<name>A0A1I2N8N3_9CLOT</name>
<dbReference type="Proteomes" id="UP000182135">
    <property type="component" value="Unassembled WGS sequence"/>
</dbReference>
<dbReference type="PANTHER" id="PTHR46847:SF1">
    <property type="entry name" value="D-ALLOSE-BINDING PERIPLASMIC PROTEIN-RELATED"/>
    <property type="match status" value="1"/>
</dbReference>
<reference evidence="6 9" key="2">
    <citation type="submission" date="2018-03" db="EMBL/GenBank/DDBJ databases">
        <title>The uncultured portion of the human microbiome is neutrally assembled.</title>
        <authorList>
            <person name="Jeraldo P."/>
            <person name="Boardman L."/>
            <person name="White B.A."/>
            <person name="Nelson H."/>
            <person name="Goldenfeld N."/>
            <person name="Chia N."/>
        </authorList>
    </citation>
    <scope>NUCLEOTIDE SEQUENCE [LARGE SCALE GENOMIC DNA]</scope>
    <source>
        <strain evidence="6">CIM:MAG 903</strain>
    </source>
</reference>
<dbReference type="Proteomes" id="UP000246114">
    <property type="component" value="Unassembled WGS sequence"/>
</dbReference>
<dbReference type="GO" id="GO:0030246">
    <property type="term" value="F:carbohydrate binding"/>
    <property type="evidence" value="ECO:0007669"/>
    <property type="project" value="UniProtKB-ARBA"/>
</dbReference>
<feature type="transmembrane region" description="Helical" evidence="4">
    <location>
        <begin position="7"/>
        <end position="23"/>
    </location>
</feature>
<evidence type="ECO:0000259" key="5">
    <source>
        <dbReference type="Pfam" id="PF13407"/>
    </source>
</evidence>
<keyword evidence="4" id="KW-0812">Transmembrane</keyword>
<feature type="domain" description="Periplasmic binding protein" evidence="5">
    <location>
        <begin position="48"/>
        <end position="296"/>
    </location>
</feature>
<accession>A0A1I2N8N3</accession>
<dbReference type="InterPro" id="IPR028082">
    <property type="entry name" value="Peripla_BP_I"/>
</dbReference>
<evidence type="ECO:0000256" key="4">
    <source>
        <dbReference type="SAM" id="Phobius"/>
    </source>
</evidence>
<keyword evidence="4" id="KW-1133">Transmembrane helix</keyword>
<evidence type="ECO:0000256" key="1">
    <source>
        <dbReference type="ARBA" id="ARBA00004196"/>
    </source>
</evidence>
<evidence type="ECO:0000313" key="9">
    <source>
        <dbReference type="Proteomes" id="UP000246114"/>
    </source>
</evidence>
<dbReference type="Pfam" id="PF13407">
    <property type="entry name" value="Peripla_BP_4"/>
    <property type="match status" value="1"/>
</dbReference>
<dbReference type="STRING" id="1529.SAMN04487885_11851"/>
<dbReference type="RefSeq" id="WP_027639185.1">
    <property type="nucleotide sequence ID" value="NZ_BAAACD010000026.1"/>
</dbReference>
<comment type="subcellular location">
    <subcellularLocation>
        <location evidence="1">Cell envelope</location>
    </subcellularLocation>
</comment>
<dbReference type="EMBL" id="QAMZ01000005">
    <property type="protein sequence ID" value="PWL55570.1"/>
    <property type="molecule type" value="Genomic_DNA"/>
</dbReference>
<dbReference type="InterPro" id="IPR025997">
    <property type="entry name" value="SBP_2_dom"/>
</dbReference>
<keyword evidence="8" id="KW-1185">Reference proteome</keyword>
<dbReference type="GO" id="GO:0030313">
    <property type="term" value="C:cell envelope"/>
    <property type="evidence" value="ECO:0007669"/>
    <property type="project" value="UniProtKB-SubCell"/>
</dbReference>
<sequence length="326" mass="36830">MKKKKKAIVYILLLALMFMVLILKDSIFSDNENKVYNISIITRGKMNESRRIMKSGAEQAASEVNANIKFISLSKENNVEEQIENIKKEISNESDAILIDPASYEELSETIEKVNKDKPVVLIDSDINIKNKINKVSCDNYALGVDLAREILNHQVKDEKVVVVKNGLDCSSIKERYDGFIDTMNKSNNTLLYWNMSDEETEKYYSQAKSFLQYNSVDSIVAFDSYILQNIGEAKRSLNAEGSEAECSIKLYGAGSDSKIISLLENRQITAIATENEFNIGYLGVKNAVDKISGRKVDDSIIRSTVINSDNMYSKENQRLLFSFVK</sequence>
<evidence type="ECO:0000313" key="7">
    <source>
        <dbReference type="EMBL" id="SFF97751.1"/>
    </source>
</evidence>
<evidence type="ECO:0000313" key="8">
    <source>
        <dbReference type="Proteomes" id="UP000182135"/>
    </source>
</evidence>